<name>A3BDL7_ORYSJ</name>
<dbReference type="EMBL" id="CM000143">
    <property type="protein sequence ID" value="EAZ37656.1"/>
    <property type="molecule type" value="Genomic_DNA"/>
</dbReference>
<evidence type="ECO:0000313" key="2">
    <source>
        <dbReference type="EMBL" id="EAZ37656.1"/>
    </source>
</evidence>
<dbReference type="Proteomes" id="UP000007752">
    <property type="component" value="Chromosome 6"/>
</dbReference>
<reference evidence="2" key="1">
    <citation type="journal article" date="2005" name="PLoS Biol.">
        <title>The genomes of Oryza sativa: a history of duplications.</title>
        <authorList>
            <person name="Yu J."/>
            <person name="Wang J."/>
            <person name="Lin W."/>
            <person name="Li S."/>
            <person name="Li H."/>
            <person name="Zhou J."/>
            <person name="Ni P."/>
            <person name="Dong W."/>
            <person name="Hu S."/>
            <person name="Zeng C."/>
            <person name="Zhang J."/>
            <person name="Zhang Y."/>
            <person name="Li R."/>
            <person name="Xu Z."/>
            <person name="Li S."/>
            <person name="Li X."/>
            <person name="Zheng H."/>
            <person name="Cong L."/>
            <person name="Lin L."/>
            <person name="Yin J."/>
            <person name="Geng J."/>
            <person name="Li G."/>
            <person name="Shi J."/>
            <person name="Liu J."/>
            <person name="Lv H."/>
            <person name="Li J."/>
            <person name="Wang J."/>
            <person name="Deng Y."/>
            <person name="Ran L."/>
            <person name="Shi X."/>
            <person name="Wang X."/>
            <person name="Wu Q."/>
            <person name="Li C."/>
            <person name="Ren X."/>
            <person name="Wang J."/>
            <person name="Wang X."/>
            <person name="Li D."/>
            <person name="Liu D."/>
            <person name="Zhang X."/>
            <person name="Ji Z."/>
            <person name="Zhao W."/>
            <person name="Sun Y."/>
            <person name="Zhang Z."/>
            <person name="Bao J."/>
            <person name="Han Y."/>
            <person name="Dong L."/>
            <person name="Ji J."/>
            <person name="Chen P."/>
            <person name="Wu S."/>
            <person name="Liu J."/>
            <person name="Xiao Y."/>
            <person name="Bu D."/>
            <person name="Tan J."/>
            <person name="Yang L."/>
            <person name="Ye C."/>
            <person name="Zhang J."/>
            <person name="Xu J."/>
            <person name="Zhou Y."/>
            <person name="Yu Y."/>
            <person name="Zhang B."/>
            <person name="Zhuang S."/>
            <person name="Wei H."/>
            <person name="Liu B."/>
            <person name="Lei M."/>
            <person name="Yu H."/>
            <person name="Li Y."/>
            <person name="Xu H."/>
            <person name="Wei S."/>
            <person name="He X."/>
            <person name="Fang L."/>
            <person name="Zhang Z."/>
            <person name="Zhang Y."/>
            <person name="Huang X."/>
            <person name="Su Z."/>
            <person name="Tong W."/>
            <person name="Li J."/>
            <person name="Tong Z."/>
            <person name="Li S."/>
            <person name="Ye J."/>
            <person name="Wang L."/>
            <person name="Fang L."/>
            <person name="Lei T."/>
            <person name="Chen C."/>
            <person name="Chen H."/>
            <person name="Xu Z."/>
            <person name="Li H."/>
            <person name="Huang H."/>
            <person name="Zhang F."/>
            <person name="Xu H."/>
            <person name="Li N."/>
            <person name="Zhao C."/>
            <person name="Li S."/>
            <person name="Dong L."/>
            <person name="Huang Y."/>
            <person name="Li L."/>
            <person name="Xi Y."/>
            <person name="Qi Q."/>
            <person name="Li W."/>
            <person name="Zhang B."/>
            <person name="Hu W."/>
            <person name="Zhang Y."/>
            <person name="Tian X."/>
            <person name="Jiao Y."/>
            <person name="Liang X."/>
            <person name="Jin J."/>
            <person name="Gao L."/>
            <person name="Zheng W."/>
            <person name="Hao B."/>
            <person name="Liu S."/>
            <person name="Wang W."/>
            <person name="Yuan L."/>
            <person name="Cao M."/>
            <person name="McDermott J."/>
            <person name="Samudrala R."/>
            <person name="Wang J."/>
            <person name="Wong G.K."/>
            <person name="Yang H."/>
        </authorList>
    </citation>
    <scope>NUCLEOTIDE SEQUENCE [LARGE SCALE GENOMIC DNA]</scope>
</reference>
<feature type="region of interest" description="Disordered" evidence="1">
    <location>
        <begin position="26"/>
        <end position="51"/>
    </location>
</feature>
<protein>
    <submittedName>
        <fullName evidence="2">Uncharacterized protein</fullName>
    </submittedName>
</protein>
<sequence length="51" mass="5528">MGSGGGGDRRGRAGAIDKRVERLWERGGEEGGENRVACGREARSVREAEKR</sequence>
<reference evidence="2" key="2">
    <citation type="submission" date="2008-12" db="EMBL/GenBank/DDBJ databases">
        <title>Improved gene annotation of the rice (Oryza sativa) genomes.</title>
        <authorList>
            <person name="Wang J."/>
            <person name="Li R."/>
            <person name="Fan W."/>
            <person name="Huang Q."/>
            <person name="Zhang J."/>
            <person name="Zhou Y."/>
            <person name="Hu Y."/>
            <person name="Zi S."/>
            <person name="Li J."/>
            <person name="Ni P."/>
            <person name="Zheng H."/>
            <person name="Zhang Y."/>
            <person name="Zhao M."/>
            <person name="Hao Q."/>
            <person name="McDermott J."/>
            <person name="Samudrala R."/>
            <person name="Kristiansen K."/>
            <person name="Wong G.K.-S."/>
        </authorList>
    </citation>
    <scope>NUCLEOTIDE SEQUENCE</scope>
</reference>
<dbReference type="AlphaFoldDB" id="A3BDL7"/>
<accession>A3BDL7</accession>
<organism evidence="2">
    <name type="scientific">Oryza sativa subsp. japonica</name>
    <name type="common">Rice</name>
    <dbReference type="NCBI Taxonomy" id="39947"/>
    <lineage>
        <taxon>Eukaryota</taxon>
        <taxon>Viridiplantae</taxon>
        <taxon>Streptophyta</taxon>
        <taxon>Embryophyta</taxon>
        <taxon>Tracheophyta</taxon>
        <taxon>Spermatophyta</taxon>
        <taxon>Magnoliopsida</taxon>
        <taxon>Liliopsida</taxon>
        <taxon>Poales</taxon>
        <taxon>Poaceae</taxon>
        <taxon>BOP clade</taxon>
        <taxon>Oryzoideae</taxon>
        <taxon>Oryzeae</taxon>
        <taxon>Oryzinae</taxon>
        <taxon>Oryza</taxon>
        <taxon>Oryza sativa</taxon>
    </lineage>
</organism>
<proteinExistence type="predicted"/>
<evidence type="ECO:0000256" key="1">
    <source>
        <dbReference type="SAM" id="MobiDB-lite"/>
    </source>
</evidence>
<gene>
    <name evidence="2" type="ORF">OsJ_21991</name>
</gene>